<evidence type="ECO:0000256" key="2">
    <source>
        <dbReference type="SAM" id="MobiDB-lite"/>
    </source>
</evidence>
<dbReference type="GeneID" id="28977020"/>
<keyword evidence="4" id="KW-1185">Reference proteome</keyword>
<sequence>MVPLDDLLAERKGRLSAERWAGEADEARDEALRARDEAVKAREKAEEELSELQDDHGRLVRLVSAVWGAREGQALPRPSSLSERVIAFSLLAVYQAAVPPARTALATPSSPRRRAKLTRPPRHRPMSHEYSPALRTIALTHPTPAERYWQACALVAEQHTAQWHAAYTSAADRAQVAERAHARERERTRDAIKYVETGTAIGQKMKEAQRRKEERTYSTKQVGRR</sequence>
<reference evidence="3 4" key="1">
    <citation type="journal article" date="2015" name="Front. Microbiol.">
        <title>Genome sequence of the plant growth promoting endophytic yeast Rhodotorula graminis WP1.</title>
        <authorList>
            <person name="Firrincieli A."/>
            <person name="Otillar R."/>
            <person name="Salamov A."/>
            <person name="Schmutz J."/>
            <person name="Khan Z."/>
            <person name="Redman R.S."/>
            <person name="Fleck N.D."/>
            <person name="Lindquist E."/>
            <person name="Grigoriev I.V."/>
            <person name="Doty S.L."/>
        </authorList>
    </citation>
    <scope>NUCLEOTIDE SEQUENCE [LARGE SCALE GENOMIC DNA]</scope>
    <source>
        <strain evidence="3 4">WP1</strain>
    </source>
</reference>
<evidence type="ECO:0000313" key="4">
    <source>
        <dbReference type="Proteomes" id="UP000053890"/>
    </source>
</evidence>
<protein>
    <submittedName>
        <fullName evidence="3">Uncharacterized protein</fullName>
    </submittedName>
</protein>
<dbReference type="RefSeq" id="XP_018271952.1">
    <property type="nucleotide sequence ID" value="XM_018416572.1"/>
</dbReference>
<name>A0A194S593_RHOGW</name>
<feature type="compositionally biased region" description="Basic residues" evidence="2">
    <location>
        <begin position="111"/>
        <end position="125"/>
    </location>
</feature>
<organism evidence="3 4">
    <name type="scientific">Rhodotorula graminis (strain WP1)</name>
    <dbReference type="NCBI Taxonomy" id="578459"/>
    <lineage>
        <taxon>Eukaryota</taxon>
        <taxon>Fungi</taxon>
        <taxon>Dikarya</taxon>
        <taxon>Basidiomycota</taxon>
        <taxon>Pucciniomycotina</taxon>
        <taxon>Microbotryomycetes</taxon>
        <taxon>Sporidiobolales</taxon>
        <taxon>Sporidiobolaceae</taxon>
        <taxon>Rhodotorula</taxon>
    </lineage>
</organism>
<keyword evidence="1" id="KW-0175">Coiled coil</keyword>
<accession>A0A194S593</accession>
<dbReference type="AlphaFoldDB" id="A0A194S593"/>
<proteinExistence type="predicted"/>
<feature type="region of interest" description="Disordered" evidence="2">
    <location>
        <begin position="104"/>
        <end position="128"/>
    </location>
</feature>
<feature type="compositionally biased region" description="Basic and acidic residues" evidence="2">
    <location>
        <begin position="204"/>
        <end position="217"/>
    </location>
</feature>
<evidence type="ECO:0000313" key="3">
    <source>
        <dbReference type="EMBL" id="KPV75903.1"/>
    </source>
</evidence>
<dbReference type="Proteomes" id="UP000053890">
    <property type="component" value="Unassembled WGS sequence"/>
</dbReference>
<feature type="region of interest" description="Disordered" evidence="2">
    <location>
        <begin position="201"/>
        <end position="225"/>
    </location>
</feature>
<dbReference type="EMBL" id="KQ474077">
    <property type="protein sequence ID" value="KPV75903.1"/>
    <property type="molecule type" value="Genomic_DNA"/>
</dbReference>
<evidence type="ECO:0000256" key="1">
    <source>
        <dbReference type="SAM" id="Coils"/>
    </source>
</evidence>
<gene>
    <name evidence="3" type="ORF">RHOBADRAFT_52916</name>
</gene>
<feature type="coiled-coil region" evidence="1">
    <location>
        <begin position="17"/>
        <end position="62"/>
    </location>
</feature>